<name>A0ABW5B1V6_9BACT</name>
<proteinExistence type="predicted"/>
<sequence>MKSLHQFILILFSMSLLVNCQEKEEIPFELKKFWVYSSLVPCGVGVTEELCYLISETDSYENALWDYLYQPIEGFELEPGYFFNLEVKLFTTAGPKPNSPPKITYQLNKTIAKIKDEAIKFSGMWKLGDLPGFDEKELIWDFPKYSIFDPRGRLLFTSYHCNSTHFRMENITEFEISILPGPITSKACYPEMDNYSPKVEDEFYRRILLTKQYELSEGHWYLKDESGKVLIVLSKINQIPKPRPWNS</sequence>
<organism evidence="2 3">
    <name type="scientific">Shivajiella indica</name>
    <dbReference type="NCBI Taxonomy" id="872115"/>
    <lineage>
        <taxon>Bacteria</taxon>
        <taxon>Pseudomonadati</taxon>
        <taxon>Bacteroidota</taxon>
        <taxon>Cytophagia</taxon>
        <taxon>Cytophagales</taxon>
        <taxon>Cyclobacteriaceae</taxon>
        <taxon>Shivajiella</taxon>
    </lineage>
</organism>
<protein>
    <submittedName>
        <fullName evidence="2">DUF4377 domain-containing protein</fullName>
    </submittedName>
</protein>
<dbReference type="RefSeq" id="WP_380799574.1">
    <property type="nucleotide sequence ID" value="NZ_JBHUIV010000002.1"/>
</dbReference>
<feature type="domain" description="DUF4377" evidence="1">
    <location>
        <begin position="34"/>
        <end position="113"/>
    </location>
</feature>
<accession>A0ABW5B1V6</accession>
<evidence type="ECO:0000313" key="2">
    <source>
        <dbReference type="EMBL" id="MFD2200042.1"/>
    </source>
</evidence>
<dbReference type="EMBL" id="JBHUIV010000002">
    <property type="protein sequence ID" value="MFD2200042.1"/>
    <property type="molecule type" value="Genomic_DNA"/>
</dbReference>
<comment type="caution">
    <text evidence="2">The sequence shown here is derived from an EMBL/GenBank/DDBJ whole genome shotgun (WGS) entry which is preliminary data.</text>
</comment>
<dbReference type="InterPro" id="IPR025485">
    <property type="entry name" value="DUF4377"/>
</dbReference>
<evidence type="ECO:0000313" key="3">
    <source>
        <dbReference type="Proteomes" id="UP001597414"/>
    </source>
</evidence>
<keyword evidence="3" id="KW-1185">Reference proteome</keyword>
<dbReference type="Pfam" id="PF14302">
    <property type="entry name" value="DUF4377"/>
    <property type="match status" value="1"/>
</dbReference>
<dbReference type="Proteomes" id="UP001597414">
    <property type="component" value="Unassembled WGS sequence"/>
</dbReference>
<reference evidence="3" key="1">
    <citation type="journal article" date="2019" name="Int. J. Syst. Evol. Microbiol.">
        <title>The Global Catalogue of Microorganisms (GCM) 10K type strain sequencing project: providing services to taxonomists for standard genome sequencing and annotation.</title>
        <authorList>
            <consortium name="The Broad Institute Genomics Platform"/>
            <consortium name="The Broad Institute Genome Sequencing Center for Infectious Disease"/>
            <person name="Wu L."/>
            <person name="Ma J."/>
        </authorList>
    </citation>
    <scope>NUCLEOTIDE SEQUENCE [LARGE SCALE GENOMIC DNA]</scope>
    <source>
        <strain evidence="3">KCTC 19812</strain>
    </source>
</reference>
<gene>
    <name evidence="2" type="ORF">ACFSKV_00585</name>
</gene>
<evidence type="ECO:0000259" key="1">
    <source>
        <dbReference type="Pfam" id="PF14302"/>
    </source>
</evidence>